<accession>A0A2P6NWZ6</accession>
<comment type="caution">
    <text evidence="2">The sequence shown here is derived from an EMBL/GenBank/DDBJ whole genome shotgun (WGS) entry which is preliminary data.</text>
</comment>
<name>A0A2P6NWZ6_9EUKA</name>
<evidence type="ECO:0000313" key="2">
    <source>
        <dbReference type="EMBL" id="PRP88477.1"/>
    </source>
</evidence>
<feature type="compositionally biased region" description="Low complexity" evidence="1">
    <location>
        <begin position="9"/>
        <end position="20"/>
    </location>
</feature>
<dbReference type="InParanoid" id="A0A2P6NWZ6"/>
<gene>
    <name evidence="2" type="ORF">PROFUN_03194</name>
</gene>
<protein>
    <submittedName>
        <fullName evidence="2">Uncharacterized protein</fullName>
    </submittedName>
</protein>
<reference evidence="2 3" key="1">
    <citation type="journal article" date="2018" name="Genome Biol. Evol.">
        <title>Multiple Roots of Fruiting Body Formation in Amoebozoa.</title>
        <authorList>
            <person name="Hillmann F."/>
            <person name="Forbes G."/>
            <person name="Novohradska S."/>
            <person name="Ferling I."/>
            <person name="Riege K."/>
            <person name="Groth M."/>
            <person name="Westermann M."/>
            <person name="Marz M."/>
            <person name="Spaller T."/>
            <person name="Winckler T."/>
            <person name="Schaap P."/>
            <person name="Glockner G."/>
        </authorList>
    </citation>
    <scope>NUCLEOTIDE SEQUENCE [LARGE SCALE GENOMIC DNA]</scope>
    <source>
        <strain evidence="2 3">Jena</strain>
    </source>
</reference>
<feature type="region of interest" description="Disordered" evidence="1">
    <location>
        <begin position="95"/>
        <end position="120"/>
    </location>
</feature>
<dbReference type="EMBL" id="MDYQ01000010">
    <property type="protein sequence ID" value="PRP88477.1"/>
    <property type="molecule type" value="Genomic_DNA"/>
</dbReference>
<organism evidence="2 3">
    <name type="scientific">Planoprotostelium fungivorum</name>
    <dbReference type="NCBI Taxonomy" id="1890364"/>
    <lineage>
        <taxon>Eukaryota</taxon>
        <taxon>Amoebozoa</taxon>
        <taxon>Evosea</taxon>
        <taxon>Variosea</taxon>
        <taxon>Cavosteliida</taxon>
        <taxon>Cavosteliaceae</taxon>
        <taxon>Planoprotostelium</taxon>
    </lineage>
</organism>
<evidence type="ECO:0000256" key="1">
    <source>
        <dbReference type="SAM" id="MobiDB-lite"/>
    </source>
</evidence>
<dbReference type="AlphaFoldDB" id="A0A2P6NWZ6"/>
<proteinExistence type="predicted"/>
<sequence>MKDRTTALSGTQRSSHSTQHSQDREPFPLSEQSWWTVSYQCYLKLLVHLNFKDERDTPPAGKTSSVSQHPCMYTIQEIDSSRVSAQPCRRMSAIKKGGVINKEPTEEANPGAAPKLNDEFEDPTLLLIRSPFDRMKEHVLQMQQEKTKTYKNIPTPEYLKQQ</sequence>
<keyword evidence="3" id="KW-1185">Reference proteome</keyword>
<feature type="region of interest" description="Disordered" evidence="1">
    <location>
        <begin position="1"/>
        <end position="27"/>
    </location>
</feature>
<dbReference type="Proteomes" id="UP000241769">
    <property type="component" value="Unassembled WGS sequence"/>
</dbReference>
<evidence type="ECO:0000313" key="3">
    <source>
        <dbReference type="Proteomes" id="UP000241769"/>
    </source>
</evidence>